<dbReference type="AlphaFoldDB" id="A0A1E2UHI2"/>
<dbReference type="Gene3D" id="1.20.90.10">
    <property type="entry name" value="Phospholipase A2 domain"/>
    <property type="match status" value="1"/>
</dbReference>
<dbReference type="EMBL" id="LVJZ01000005">
    <property type="protein sequence ID" value="ODB92883.1"/>
    <property type="molecule type" value="Genomic_DNA"/>
</dbReference>
<dbReference type="SUPFAM" id="SSF48619">
    <property type="entry name" value="Phospholipase A2, PLA2"/>
    <property type="match status" value="1"/>
</dbReference>
<dbReference type="InterPro" id="IPR036444">
    <property type="entry name" value="PLipase_A2_dom_sf"/>
</dbReference>
<dbReference type="GO" id="GO:0006644">
    <property type="term" value="P:phospholipid metabolic process"/>
    <property type="evidence" value="ECO:0007669"/>
    <property type="project" value="InterPro"/>
</dbReference>
<evidence type="ECO:0000313" key="2">
    <source>
        <dbReference type="EMBL" id="ODB92883.1"/>
    </source>
</evidence>
<accession>A0A1E2UHI2</accession>
<reference evidence="2 3" key="1">
    <citation type="submission" date="2016-03" db="EMBL/GenBank/DDBJ databases">
        <title>Chemosynthetic sulphur-oxidizing symbionts of marine invertebrate animals are capable of nitrogen fixation.</title>
        <authorList>
            <person name="Petersen J.M."/>
            <person name="Kemper A."/>
            <person name="Gruber-Vodicka H."/>
            <person name="Cardini U."/>
            <person name="Geest Mvander."/>
            <person name="Kleiner M."/>
            <person name="Bulgheresi S."/>
            <person name="Fussmann M."/>
            <person name="Herbold C."/>
            <person name="Seah B.K.B."/>
            <person name="Antony C.Paul."/>
            <person name="Liu D."/>
            <person name="Belitz A."/>
            <person name="Weber M."/>
        </authorList>
    </citation>
    <scope>NUCLEOTIDE SEQUENCE [LARGE SCALE GENOMIC DNA]</scope>
    <source>
        <strain evidence="2">G_D</strain>
    </source>
</reference>
<keyword evidence="1" id="KW-0732">Signal</keyword>
<dbReference type="GO" id="GO:0050482">
    <property type="term" value="P:arachidonate secretion"/>
    <property type="evidence" value="ECO:0007669"/>
    <property type="project" value="InterPro"/>
</dbReference>
<evidence type="ECO:0000256" key="1">
    <source>
        <dbReference type="SAM" id="SignalP"/>
    </source>
</evidence>
<keyword evidence="3" id="KW-1185">Reference proteome</keyword>
<proteinExistence type="predicted"/>
<name>A0A1E2UHI2_9GAMM</name>
<dbReference type="Proteomes" id="UP000094849">
    <property type="component" value="Unassembled WGS sequence"/>
</dbReference>
<dbReference type="GO" id="GO:0004623">
    <property type="term" value="F:phospholipase A2 activity"/>
    <property type="evidence" value="ECO:0007669"/>
    <property type="project" value="InterPro"/>
</dbReference>
<evidence type="ECO:0000313" key="3">
    <source>
        <dbReference type="Proteomes" id="UP000094849"/>
    </source>
</evidence>
<protein>
    <recommendedName>
        <fullName evidence="4">Phospholipase A2 domain-containing protein</fullName>
    </recommendedName>
</protein>
<organism evidence="2 3">
    <name type="scientific">Candidatus Thiodiazotropha endoloripes</name>
    <dbReference type="NCBI Taxonomy" id="1818881"/>
    <lineage>
        <taxon>Bacteria</taxon>
        <taxon>Pseudomonadati</taxon>
        <taxon>Pseudomonadota</taxon>
        <taxon>Gammaproteobacteria</taxon>
        <taxon>Chromatiales</taxon>
        <taxon>Sedimenticolaceae</taxon>
        <taxon>Candidatus Thiodiazotropha</taxon>
    </lineage>
</organism>
<feature type="signal peptide" evidence="1">
    <location>
        <begin position="1"/>
        <end position="21"/>
    </location>
</feature>
<sequence>MNNSIIFFLTLLLTLANLFNAAADEIDRNRVDRTEESSSFLPKYGNWCGLNHPSDPLTAPPPIDTLDSICREHDYCYLANGDMNCDCDSAFIQAINANRPRFSASEKLVAHTFRVYFRGSPCYGDQKDKIAPTRVLIGIVKQTDASTRHMLQKINALSE</sequence>
<gene>
    <name evidence="2" type="ORF">A3196_19115</name>
</gene>
<dbReference type="STRING" id="1818881.A3196_19115"/>
<evidence type="ECO:0008006" key="4">
    <source>
        <dbReference type="Google" id="ProtNLM"/>
    </source>
</evidence>
<comment type="caution">
    <text evidence="2">The sequence shown here is derived from an EMBL/GenBank/DDBJ whole genome shotgun (WGS) entry which is preliminary data.</text>
</comment>
<feature type="chain" id="PRO_5009118849" description="Phospholipase A2 domain-containing protein" evidence="1">
    <location>
        <begin position="22"/>
        <end position="159"/>
    </location>
</feature>